<sequence>MIDPLVDWLAALNGYAGTLAWVVLVAFLAGVVLERYDETWAERAYVGAWIVLSGYWLTYVHYFVFAQKSITEGVGVVIAIPLSIYVAYLIANGRRRLFVVSRAIAFAWLFFLPLSSLAFVRRPLIQTVTSHTDFVLGMLGDQYRLGDWYPYLPAGLELPDGSALSGQADLPEKHFPYRNTFLYSPGGHPITYTIRLACTGIGSMAIFVGLIGAVRGSLRQKAKAMGVAIGVIYVLNIVRNVFIAHTLGNQRLHIFPELIMSLFSASDPYLVSYYIGDRILAQFGSVFALIAITWLVLRWVPDVLTVVEEGLYVITGTEYDLTDALDVESTEN</sequence>
<feature type="transmembrane region" description="Helical" evidence="10">
    <location>
        <begin position="103"/>
        <end position="120"/>
    </location>
</feature>
<dbReference type="InterPro" id="IPR014522">
    <property type="entry name" value="ArtA"/>
</dbReference>
<keyword evidence="12" id="KW-1185">Reference proteome</keyword>
<keyword evidence="4 10" id="KW-0812">Transmembrane</keyword>
<evidence type="ECO:0000256" key="8">
    <source>
        <dbReference type="PIRSR" id="PIRSR025737-1"/>
    </source>
</evidence>
<evidence type="ECO:0000256" key="5">
    <source>
        <dbReference type="ARBA" id="ARBA00022801"/>
    </source>
</evidence>
<accession>C7NPY5</accession>
<feature type="transmembrane region" description="Helical" evidence="10">
    <location>
        <begin position="226"/>
        <end position="248"/>
    </location>
</feature>
<dbReference type="EMBL" id="CP001687">
    <property type="protein sequence ID" value="ACV10432.1"/>
    <property type="molecule type" value="Genomic_DNA"/>
</dbReference>
<evidence type="ECO:0000256" key="10">
    <source>
        <dbReference type="SAM" id="Phobius"/>
    </source>
</evidence>
<dbReference type="KEGG" id="hut:Huta_0244"/>
<evidence type="ECO:0000256" key="1">
    <source>
        <dbReference type="ARBA" id="ARBA00004651"/>
    </source>
</evidence>
<dbReference type="GO" id="GO:0006508">
    <property type="term" value="P:proteolysis"/>
    <property type="evidence" value="ECO:0007669"/>
    <property type="project" value="UniProtKB-KW"/>
</dbReference>
<keyword evidence="3" id="KW-0645">Protease</keyword>
<dbReference type="GeneID" id="8382507"/>
<name>C7NPY5_HALUD</name>
<feature type="transmembrane region" description="Helical" evidence="10">
    <location>
        <begin position="70"/>
        <end position="91"/>
    </location>
</feature>
<dbReference type="InterPro" id="IPR019127">
    <property type="entry name" value="Exosortase"/>
</dbReference>
<dbReference type="Proteomes" id="UP000002071">
    <property type="component" value="Chromosome"/>
</dbReference>
<feature type="active site" description="Acyl-thioester intermediate" evidence="8">
    <location>
        <position position="198"/>
    </location>
</feature>
<dbReference type="Pfam" id="PF09721">
    <property type="entry name" value="Exosortase_EpsH"/>
    <property type="match status" value="1"/>
</dbReference>
<comment type="subcellular location">
    <subcellularLocation>
        <location evidence="1">Cell membrane</location>
        <topology evidence="1">Multi-pass membrane protein</topology>
    </subcellularLocation>
</comment>
<dbReference type="NCBIfam" id="TIGR04178">
    <property type="entry name" value="exo_archaeo"/>
    <property type="match status" value="1"/>
</dbReference>
<feature type="transmembrane region" description="Helical" evidence="10">
    <location>
        <begin position="279"/>
        <end position="297"/>
    </location>
</feature>
<evidence type="ECO:0000256" key="4">
    <source>
        <dbReference type="ARBA" id="ARBA00022692"/>
    </source>
</evidence>
<evidence type="ECO:0000256" key="9">
    <source>
        <dbReference type="PIRSR" id="PIRSR025737-2"/>
    </source>
</evidence>
<keyword evidence="5" id="KW-0378">Hydrolase</keyword>
<feature type="transmembrane region" description="Helical" evidence="10">
    <location>
        <begin position="12"/>
        <end position="33"/>
    </location>
</feature>
<feature type="transmembrane region" description="Helical" evidence="10">
    <location>
        <begin position="45"/>
        <end position="64"/>
    </location>
</feature>
<dbReference type="RefSeq" id="WP_012795309.1">
    <property type="nucleotide sequence ID" value="NC_013158.1"/>
</dbReference>
<evidence type="ECO:0000313" key="12">
    <source>
        <dbReference type="Proteomes" id="UP000002071"/>
    </source>
</evidence>
<dbReference type="HOGENOM" id="CLU_065734_1_0_2"/>
<keyword evidence="7 10" id="KW-0472">Membrane</keyword>
<organism evidence="11 12">
    <name type="scientific">Halorhabdus utahensis (strain DSM 12940 / JCM 11049 / AX-2)</name>
    <dbReference type="NCBI Taxonomy" id="519442"/>
    <lineage>
        <taxon>Archaea</taxon>
        <taxon>Methanobacteriati</taxon>
        <taxon>Methanobacteriota</taxon>
        <taxon>Stenosarchaea group</taxon>
        <taxon>Halobacteria</taxon>
        <taxon>Halobacteriales</taxon>
        <taxon>Haloarculaceae</taxon>
        <taxon>Halorhabdus</taxon>
    </lineage>
</organism>
<gene>
    <name evidence="11" type="ordered locus">Huta_0244</name>
</gene>
<feature type="active site" description="Proton donor" evidence="8">
    <location>
        <position position="239"/>
    </location>
</feature>
<protein>
    <submittedName>
        <fullName evidence="11">Cytochrome oxidase subunit I-like protein</fullName>
    </submittedName>
</protein>
<evidence type="ECO:0000256" key="3">
    <source>
        <dbReference type="ARBA" id="ARBA00022670"/>
    </source>
</evidence>
<proteinExistence type="predicted"/>
<evidence type="ECO:0000256" key="2">
    <source>
        <dbReference type="ARBA" id="ARBA00022475"/>
    </source>
</evidence>
<dbReference type="InterPro" id="IPR026392">
    <property type="entry name" value="Exo/Archaeosortase_dom"/>
</dbReference>
<feature type="site" description="Transition state stabilizer" evidence="9">
    <location>
        <position position="278"/>
    </location>
</feature>
<keyword evidence="2" id="KW-1003">Cell membrane</keyword>
<evidence type="ECO:0000313" key="11">
    <source>
        <dbReference type="EMBL" id="ACV10432.1"/>
    </source>
</evidence>
<dbReference type="AlphaFoldDB" id="C7NPY5"/>
<dbReference type="eggNOG" id="arCOG04471">
    <property type="taxonomic scope" value="Archaea"/>
</dbReference>
<evidence type="ECO:0000256" key="6">
    <source>
        <dbReference type="ARBA" id="ARBA00022989"/>
    </source>
</evidence>
<dbReference type="OrthoDB" id="200496at2157"/>
<dbReference type="PIRSF" id="PIRSF025737">
    <property type="entry name" value="Cyco1"/>
    <property type="match status" value="1"/>
</dbReference>
<reference evidence="11 12" key="1">
    <citation type="journal article" date="2009" name="Stand. Genomic Sci.">
        <title>Complete genome sequence of Halorhabdus utahensis type strain (AX-2).</title>
        <authorList>
            <person name="Anderson I."/>
            <person name="Tindall B.J."/>
            <person name="Pomrenke H."/>
            <person name="Goker M."/>
            <person name="Lapidus A."/>
            <person name="Nolan M."/>
            <person name="Copeland A."/>
            <person name="Glavina Del Rio T."/>
            <person name="Chen F."/>
            <person name="Tice H."/>
            <person name="Cheng J.F."/>
            <person name="Lucas S."/>
            <person name="Chertkov O."/>
            <person name="Bruce D."/>
            <person name="Brettin T."/>
            <person name="Detter J.C."/>
            <person name="Han C."/>
            <person name="Goodwin L."/>
            <person name="Land M."/>
            <person name="Hauser L."/>
            <person name="Chang Y.J."/>
            <person name="Jeffries C.D."/>
            <person name="Pitluck S."/>
            <person name="Pati A."/>
            <person name="Mavromatis K."/>
            <person name="Ivanova N."/>
            <person name="Ovchinnikova G."/>
            <person name="Chen A."/>
            <person name="Palaniappan K."/>
            <person name="Chain P."/>
            <person name="Rohde M."/>
            <person name="Bristow J."/>
            <person name="Eisen J.A."/>
            <person name="Markowitz V."/>
            <person name="Hugenholtz P."/>
            <person name="Kyrpides N.C."/>
            <person name="Klenk H.P."/>
        </authorList>
    </citation>
    <scope>NUCLEOTIDE SEQUENCE [LARGE SCALE GENOMIC DNA]</scope>
    <source>
        <strain evidence="12">DSM 12940 / JCM 11049 / AX-2</strain>
    </source>
</reference>
<keyword evidence="6 10" id="KW-1133">Transmembrane helix</keyword>
<evidence type="ECO:0000256" key="7">
    <source>
        <dbReference type="ARBA" id="ARBA00023136"/>
    </source>
</evidence>
<dbReference type="STRING" id="519442.Huta_0244"/>
<dbReference type="GO" id="GO:0008233">
    <property type="term" value="F:peptidase activity"/>
    <property type="evidence" value="ECO:0007669"/>
    <property type="project" value="UniProtKB-KW"/>
</dbReference>
<dbReference type="NCBIfam" id="TIGR04125">
    <property type="entry name" value="exosort_PGF_TRM"/>
    <property type="match status" value="1"/>
</dbReference>
<feature type="transmembrane region" description="Helical" evidence="10">
    <location>
        <begin position="192"/>
        <end position="214"/>
    </location>
</feature>
<dbReference type="GO" id="GO:0005886">
    <property type="term" value="C:plasma membrane"/>
    <property type="evidence" value="ECO:0007669"/>
    <property type="project" value="UniProtKB-SubCell"/>
</dbReference>